<dbReference type="CDD" id="cd00059">
    <property type="entry name" value="FH_FOX"/>
    <property type="match status" value="1"/>
</dbReference>
<dbReference type="PRINTS" id="PR00053">
    <property type="entry name" value="FORKHEAD"/>
</dbReference>
<evidence type="ECO:0000256" key="1">
    <source>
        <dbReference type="ARBA" id="ARBA00004123"/>
    </source>
</evidence>
<evidence type="ECO:0000256" key="5">
    <source>
        <dbReference type="ARBA" id="ARBA00023242"/>
    </source>
</evidence>
<evidence type="ECO:0000256" key="4">
    <source>
        <dbReference type="ARBA" id="ARBA00023163"/>
    </source>
</evidence>
<feature type="region of interest" description="Disordered" evidence="7">
    <location>
        <begin position="1"/>
        <end position="20"/>
    </location>
</feature>
<dbReference type="SUPFAM" id="SSF46785">
    <property type="entry name" value="Winged helix' DNA-binding domain"/>
    <property type="match status" value="1"/>
</dbReference>
<keyword evidence="10" id="KW-1185">Reference proteome</keyword>
<organism evidence="9 10">
    <name type="scientific">Rhizopus oryzae</name>
    <name type="common">Mucormycosis agent</name>
    <name type="synonym">Rhizopus arrhizus var. delemar</name>
    <dbReference type="NCBI Taxonomy" id="64495"/>
    <lineage>
        <taxon>Eukaryota</taxon>
        <taxon>Fungi</taxon>
        <taxon>Fungi incertae sedis</taxon>
        <taxon>Mucoromycota</taxon>
        <taxon>Mucoromycotina</taxon>
        <taxon>Mucoromycetes</taxon>
        <taxon>Mucorales</taxon>
        <taxon>Mucorineae</taxon>
        <taxon>Rhizopodaceae</taxon>
        <taxon>Rhizopus</taxon>
    </lineage>
</organism>
<gene>
    <name evidence="9" type="ORF">G6F64_002970</name>
</gene>
<protein>
    <recommendedName>
        <fullName evidence="8">Fork-head domain-containing protein</fullName>
    </recommendedName>
</protein>
<evidence type="ECO:0000313" key="9">
    <source>
        <dbReference type="EMBL" id="KAG1312505.1"/>
    </source>
</evidence>
<dbReference type="InterPro" id="IPR001766">
    <property type="entry name" value="Fork_head_dom"/>
</dbReference>
<reference evidence="9" key="1">
    <citation type="journal article" date="2020" name="Microb. Genom.">
        <title>Genetic diversity of clinical and environmental Mucorales isolates obtained from an investigation of mucormycosis cases among solid organ transplant recipients.</title>
        <authorList>
            <person name="Nguyen M.H."/>
            <person name="Kaul D."/>
            <person name="Muto C."/>
            <person name="Cheng S.J."/>
            <person name="Richter R.A."/>
            <person name="Bruno V.M."/>
            <person name="Liu G."/>
            <person name="Beyhan S."/>
            <person name="Sundermann A.J."/>
            <person name="Mounaud S."/>
            <person name="Pasculle A.W."/>
            <person name="Nierman W.C."/>
            <person name="Driscoll E."/>
            <person name="Cumbie R."/>
            <person name="Clancy C.J."/>
            <person name="Dupont C.L."/>
        </authorList>
    </citation>
    <scope>NUCLEOTIDE SEQUENCE</scope>
    <source>
        <strain evidence="9">GL11</strain>
    </source>
</reference>
<dbReference type="GO" id="GO:0000978">
    <property type="term" value="F:RNA polymerase II cis-regulatory region sequence-specific DNA binding"/>
    <property type="evidence" value="ECO:0007669"/>
    <property type="project" value="TreeGrafter"/>
</dbReference>
<dbReference type="InterPro" id="IPR036388">
    <property type="entry name" value="WH-like_DNA-bd_sf"/>
</dbReference>
<dbReference type="InterPro" id="IPR036390">
    <property type="entry name" value="WH_DNA-bd_sf"/>
</dbReference>
<dbReference type="InterPro" id="IPR030456">
    <property type="entry name" value="TF_fork_head_CS_2"/>
</dbReference>
<dbReference type="SMART" id="SM00339">
    <property type="entry name" value="FH"/>
    <property type="match status" value="1"/>
</dbReference>
<feature type="domain" description="Fork-head" evidence="8">
    <location>
        <begin position="69"/>
        <end position="159"/>
    </location>
</feature>
<dbReference type="InterPro" id="IPR018122">
    <property type="entry name" value="TF_fork_head_CS_1"/>
</dbReference>
<dbReference type="GO" id="GO:0000981">
    <property type="term" value="F:DNA-binding transcription factor activity, RNA polymerase II-specific"/>
    <property type="evidence" value="ECO:0007669"/>
    <property type="project" value="TreeGrafter"/>
</dbReference>
<proteinExistence type="predicted"/>
<evidence type="ECO:0000256" key="3">
    <source>
        <dbReference type="ARBA" id="ARBA00023125"/>
    </source>
</evidence>
<keyword evidence="3 6" id="KW-0238">DNA-binding</keyword>
<accession>A0A9P6XFC8</accession>
<evidence type="ECO:0000259" key="8">
    <source>
        <dbReference type="PROSITE" id="PS50039"/>
    </source>
</evidence>
<comment type="caution">
    <text evidence="9">The sequence shown here is derived from an EMBL/GenBank/DDBJ whole genome shotgun (WGS) entry which is preliminary data.</text>
</comment>
<dbReference type="PANTHER" id="PTHR45881:SF1">
    <property type="entry name" value="FORK HEAD PROTEIN HOMOLOG 2"/>
    <property type="match status" value="1"/>
</dbReference>
<dbReference type="GO" id="GO:0005634">
    <property type="term" value="C:nucleus"/>
    <property type="evidence" value="ECO:0007669"/>
    <property type="project" value="UniProtKB-SubCell"/>
</dbReference>
<evidence type="ECO:0000256" key="7">
    <source>
        <dbReference type="SAM" id="MobiDB-lite"/>
    </source>
</evidence>
<keyword evidence="4" id="KW-0804">Transcription</keyword>
<dbReference type="Proteomes" id="UP000716291">
    <property type="component" value="Unassembled WGS sequence"/>
</dbReference>
<comment type="subcellular location">
    <subcellularLocation>
        <location evidence="1 6">Nucleus</location>
    </subcellularLocation>
</comment>
<dbReference type="PROSITE" id="PS00657">
    <property type="entry name" value="FORK_HEAD_1"/>
    <property type="match status" value="1"/>
</dbReference>
<dbReference type="Gene3D" id="1.10.10.10">
    <property type="entry name" value="Winged helix-like DNA-binding domain superfamily/Winged helix DNA-binding domain"/>
    <property type="match status" value="1"/>
</dbReference>
<keyword evidence="5 6" id="KW-0539">Nucleus</keyword>
<sequence>MSFKLYSKSNAKSRRKSYPQYQPIPKSIDREFKLTLDVFDTKEDCPARIRPNWPKEIIPWWTPSHANEKPPYSYATLIAHAILTSQEGRLTLNDIYLWISDHYKAYSIGVGGWQNSIRHNLSLNKKWFQRIERKRTQASTGKGSFWTLVPGAEQVFLENLTQENGTISSTKKYRFTPSTSLSSLCQVASDVKDPFYTTFRLTNKRGSFDSSQESDSDEDSRPDRALCKRSRTLTRSSSLSSASSSPSDLCLLSSGSNGPQAVHDPIYLSSDPTSLFFTTPPVYEPLWSAEDSCLLTQAYSLDNSFYNPSHPFVSMSSVL</sequence>
<dbReference type="EMBL" id="JAANQT010000273">
    <property type="protein sequence ID" value="KAG1312505.1"/>
    <property type="molecule type" value="Genomic_DNA"/>
</dbReference>
<evidence type="ECO:0000313" key="10">
    <source>
        <dbReference type="Proteomes" id="UP000716291"/>
    </source>
</evidence>
<dbReference type="AlphaFoldDB" id="A0A9P6XFC8"/>
<dbReference type="Pfam" id="PF00250">
    <property type="entry name" value="Forkhead"/>
    <property type="match status" value="1"/>
</dbReference>
<dbReference type="PROSITE" id="PS00658">
    <property type="entry name" value="FORK_HEAD_2"/>
    <property type="match status" value="1"/>
</dbReference>
<feature type="DNA-binding region" description="Fork-head" evidence="6">
    <location>
        <begin position="69"/>
        <end position="159"/>
    </location>
</feature>
<name>A0A9P6XFC8_RHIOR</name>
<keyword evidence="2" id="KW-0805">Transcription regulation</keyword>
<dbReference type="OrthoDB" id="5954824at2759"/>
<dbReference type="PROSITE" id="PS50039">
    <property type="entry name" value="FORK_HEAD_3"/>
    <property type="match status" value="1"/>
</dbReference>
<dbReference type="PANTHER" id="PTHR45881">
    <property type="entry name" value="CHECKPOINT SUPPRESSOR 1-LIKE, ISOFORM A-RELATED"/>
    <property type="match status" value="1"/>
</dbReference>
<evidence type="ECO:0000256" key="6">
    <source>
        <dbReference type="PROSITE-ProRule" id="PRU00089"/>
    </source>
</evidence>
<evidence type="ECO:0000256" key="2">
    <source>
        <dbReference type="ARBA" id="ARBA00023015"/>
    </source>
</evidence>